<dbReference type="Pfam" id="PF00501">
    <property type="entry name" value="AMP-binding"/>
    <property type="match status" value="1"/>
</dbReference>
<gene>
    <name evidence="3" type="ORF">UFOPK3461_00448</name>
</gene>
<evidence type="ECO:0000259" key="2">
    <source>
        <dbReference type="Pfam" id="PF00501"/>
    </source>
</evidence>
<organism evidence="3">
    <name type="scientific">freshwater metagenome</name>
    <dbReference type="NCBI Taxonomy" id="449393"/>
    <lineage>
        <taxon>unclassified sequences</taxon>
        <taxon>metagenomes</taxon>
        <taxon>ecological metagenomes</taxon>
    </lineage>
</organism>
<dbReference type="PANTHER" id="PTHR43201">
    <property type="entry name" value="ACYL-COA SYNTHETASE"/>
    <property type="match status" value="1"/>
</dbReference>
<dbReference type="InterPro" id="IPR042099">
    <property type="entry name" value="ANL_N_sf"/>
</dbReference>
<proteinExistence type="inferred from homology"/>
<sequence length="361" mass="38678">MEQTSQRELRTVDPTWTLAELMAHLTQAVTSKGPALALTHSQNKFVEPEVSLVVSTSGTTGINKEVLISASALVATAQASNKYLGAKTGQKWSLLLPLTHIAGINVLMRSIELESEPIDLRNVKGIYPQADFTAIVPTQLYRALNGEGDLLEHLKKAKAVLIGGGKLSSQLRSQAQDAGIKVVESYGMTETTGGCVYDGKVLEGTSLEIGTDGRIRISGSCLASGYLGRENLWQQSFDGRWFTTSDLGKIVDGKLKVSSRTDDIVVSGGENISLVAIENAIANEFPKINVAAFAIPDSEWGSAIHIAIAGEKIAEESIQVVLQASLGRASKAKAIHFLDRIPVGALGKVDREKLIEMVEKK</sequence>
<dbReference type="GO" id="GO:0031956">
    <property type="term" value="F:medium-chain fatty acid-CoA ligase activity"/>
    <property type="evidence" value="ECO:0007669"/>
    <property type="project" value="TreeGrafter"/>
</dbReference>
<dbReference type="GO" id="GO:0006631">
    <property type="term" value="P:fatty acid metabolic process"/>
    <property type="evidence" value="ECO:0007669"/>
    <property type="project" value="TreeGrafter"/>
</dbReference>
<dbReference type="InterPro" id="IPR045851">
    <property type="entry name" value="AMP-bd_C_sf"/>
</dbReference>
<dbReference type="EMBL" id="CAFBLW010000024">
    <property type="protein sequence ID" value="CAB4873186.1"/>
    <property type="molecule type" value="Genomic_DNA"/>
</dbReference>
<feature type="domain" description="AMP-dependent synthetase/ligase" evidence="2">
    <location>
        <begin position="46"/>
        <end position="197"/>
    </location>
</feature>
<evidence type="ECO:0000313" key="3">
    <source>
        <dbReference type="EMBL" id="CAB4873186.1"/>
    </source>
</evidence>
<dbReference type="PANTHER" id="PTHR43201:SF8">
    <property type="entry name" value="ACYL-COA SYNTHETASE FAMILY MEMBER 3"/>
    <property type="match status" value="1"/>
</dbReference>
<dbReference type="Gene3D" id="3.30.300.30">
    <property type="match status" value="1"/>
</dbReference>
<evidence type="ECO:0000256" key="1">
    <source>
        <dbReference type="ARBA" id="ARBA00006432"/>
    </source>
</evidence>
<dbReference type="SUPFAM" id="SSF56801">
    <property type="entry name" value="Acetyl-CoA synthetase-like"/>
    <property type="match status" value="1"/>
</dbReference>
<protein>
    <submittedName>
        <fullName evidence="3">Unannotated protein</fullName>
    </submittedName>
</protein>
<reference evidence="3" key="1">
    <citation type="submission" date="2020-05" db="EMBL/GenBank/DDBJ databases">
        <authorList>
            <person name="Chiriac C."/>
            <person name="Salcher M."/>
            <person name="Ghai R."/>
            <person name="Kavagutti S V."/>
        </authorList>
    </citation>
    <scope>NUCLEOTIDE SEQUENCE</scope>
</reference>
<dbReference type="AlphaFoldDB" id="A0A6J7DRJ1"/>
<name>A0A6J7DRJ1_9ZZZZ</name>
<dbReference type="InterPro" id="IPR000873">
    <property type="entry name" value="AMP-dep_synth/lig_dom"/>
</dbReference>
<comment type="similarity">
    <text evidence="1">Belongs to the ATP-dependent AMP-binding enzyme family.</text>
</comment>
<accession>A0A6J7DRJ1</accession>
<dbReference type="Gene3D" id="3.40.50.12780">
    <property type="entry name" value="N-terminal domain of ligase-like"/>
    <property type="match status" value="1"/>
</dbReference>